<accession>A0A385DA92</accession>
<organism evidence="1 2">
    <name type="scientific">Streptomyces koyangensis</name>
    <dbReference type="NCBI Taxonomy" id="188770"/>
    <lineage>
        <taxon>Bacteria</taxon>
        <taxon>Bacillati</taxon>
        <taxon>Actinomycetota</taxon>
        <taxon>Actinomycetes</taxon>
        <taxon>Kitasatosporales</taxon>
        <taxon>Streptomycetaceae</taxon>
        <taxon>Streptomyces</taxon>
        <taxon>Streptomyces aurantiacus group</taxon>
    </lineage>
</organism>
<dbReference type="Proteomes" id="UP000259636">
    <property type="component" value="Chromosome"/>
</dbReference>
<protein>
    <submittedName>
        <fullName evidence="1">Uncharacterized protein</fullName>
    </submittedName>
</protein>
<dbReference type="EMBL" id="CP031742">
    <property type="protein sequence ID" value="AXQ55308.1"/>
    <property type="molecule type" value="Genomic_DNA"/>
</dbReference>
<reference evidence="1 2" key="1">
    <citation type="submission" date="2018-08" db="EMBL/GenBank/DDBJ databases">
        <authorList>
            <person name="Ferrada E.E."/>
            <person name="Latorre B.A."/>
        </authorList>
    </citation>
    <scope>NUCLEOTIDE SEQUENCE [LARGE SCALE GENOMIC DNA]</scope>
    <source>
        <strain evidence="1 2">VK-A60T</strain>
    </source>
</reference>
<evidence type="ECO:0000313" key="2">
    <source>
        <dbReference type="Proteomes" id="UP000259636"/>
    </source>
</evidence>
<dbReference type="AlphaFoldDB" id="A0A385DA92"/>
<dbReference type="KEGG" id="sky:D0C37_12315"/>
<name>A0A385DA92_9ACTN</name>
<sequence>MYDRTLAPPREERGQAAPPVNIACCMRCHRLTRTPIPLRTIRSTCGPNTTLYTCPPCTPPS</sequence>
<gene>
    <name evidence="1" type="ORF">D0C37_12315</name>
</gene>
<proteinExistence type="predicted"/>
<evidence type="ECO:0000313" key="1">
    <source>
        <dbReference type="EMBL" id="AXQ55308.1"/>
    </source>
</evidence>